<organism evidence="32 33">
    <name type="scientific">Ciona savignyi</name>
    <name type="common">Pacific transparent sea squirt</name>
    <dbReference type="NCBI Taxonomy" id="51511"/>
    <lineage>
        <taxon>Eukaryota</taxon>
        <taxon>Metazoa</taxon>
        <taxon>Chordata</taxon>
        <taxon>Tunicata</taxon>
        <taxon>Ascidiacea</taxon>
        <taxon>Phlebobranchia</taxon>
        <taxon>Cionidae</taxon>
        <taxon>Ciona</taxon>
    </lineage>
</organism>
<comment type="catalytic activity">
    <reaction evidence="22">
        <text>cholate(out) + 2 Na(+)(out) = cholate(in) + 2 Na(+)(in)</text>
        <dbReference type="Rhea" id="RHEA:71911"/>
        <dbReference type="ChEBI" id="CHEBI:29101"/>
        <dbReference type="ChEBI" id="CHEBI:29747"/>
    </reaction>
</comment>
<dbReference type="Gene3D" id="1.20.1530.20">
    <property type="match status" value="1"/>
</dbReference>
<comment type="catalytic activity">
    <reaction evidence="28">
        <text>taurocholate(out) + 2 Na(+)(out) = taurocholate(in) + 2 Na(+)(in)</text>
        <dbReference type="Rhea" id="RHEA:71875"/>
        <dbReference type="ChEBI" id="CHEBI:29101"/>
        <dbReference type="ChEBI" id="CHEBI:36257"/>
    </reaction>
</comment>
<comment type="catalytic activity">
    <reaction evidence="26">
        <text>taurodeoxycholate(out) + 2 Na(+)(out) = taurodeoxycholate(in) + 2 Na(+)(in)</text>
        <dbReference type="Rhea" id="RHEA:72087"/>
        <dbReference type="ChEBI" id="CHEBI:29101"/>
        <dbReference type="ChEBI" id="CHEBI:36261"/>
    </reaction>
</comment>
<reference evidence="33" key="1">
    <citation type="submission" date="2003-08" db="EMBL/GenBank/DDBJ databases">
        <authorList>
            <person name="Birren B."/>
            <person name="Nusbaum C."/>
            <person name="Abebe A."/>
            <person name="Abouelleil A."/>
            <person name="Adekoya E."/>
            <person name="Ait-zahra M."/>
            <person name="Allen N."/>
            <person name="Allen T."/>
            <person name="An P."/>
            <person name="Anderson M."/>
            <person name="Anderson S."/>
            <person name="Arachchi H."/>
            <person name="Armbruster J."/>
            <person name="Bachantsang P."/>
            <person name="Baldwin J."/>
            <person name="Barry A."/>
            <person name="Bayul T."/>
            <person name="Blitshsteyn B."/>
            <person name="Bloom T."/>
            <person name="Blye J."/>
            <person name="Boguslavskiy L."/>
            <person name="Borowsky M."/>
            <person name="Boukhgalter B."/>
            <person name="Brunache A."/>
            <person name="Butler J."/>
            <person name="Calixte N."/>
            <person name="Calvo S."/>
            <person name="Camarata J."/>
            <person name="Campo K."/>
            <person name="Chang J."/>
            <person name="Cheshatsang Y."/>
            <person name="Citroen M."/>
            <person name="Collymore A."/>
            <person name="Considine T."/>
            <person name="Cook A."/>
            <person name="Cooke P."/>
            <person name="Corum B."/>
            <person name="Cuomo C."/>
            <person name="David R."/>
            <person name="Dawoe T."/>
            <person name="Degray S."/>
            <person name="Dodge S."/>
            <person name="Dooley K."/>
            <person name="Dorje P."/>
            <person name="Dorjee K."/>
            <person name="Dorris L."/>
            <person name="Duffey N."/>
            <person name="Dupes A."/>
            <person name="Elkins T."/>
            <person name="Engels R."/>
            <person name="Erickson J."/>
            <person name="Farina A."/>
            <person name="Faro S."/>
            <person name="Ferreira P."/>
            <person name="Fischer H."/>
            <person name="Fitzgerald M."/>
            <person name="Foley K."/>
            <person name="Gage D."/>
            <person name="Galagan J."/>
            <person name="Gearin G."/>
            <person name="Gnerre S."/>
            <person name="Gnirke A."/>
            <person name="Goyette A."/>
            <person name="Graham J."/>
            <person name="Grandbois E."/>
            <person name="Gyaltsen K."/>
            <person name="Hafez N."/>
            <person name="Hagopian D."/>
            <person name="Hagos B."/>
            <person name="Hall J."/>
            <person name="Hatcher B."/>
            <person name="Heller A."/>
            <person name="Higgins H."/>
            <person name="Honan T."/>
            <person name="Horn A."/>
            <person name="Houde N."/>
            <person name="Hughes L."/>
            <person name="Hulme W."/>
            <person name="Husby E."/>
            <person name="Iliev I."/>
            <person name="Jaffe D."/>
            <person name="Jones C."/>
            <person name="Kamal M."/>
            <person name="Kamat A."/>
            <person name="Kamvysselis M."/>
            <person name="Karlsson E."/>
            <person name="Kells C."/>
            <person name="Kieu A."/>
            <person name="Kisner P."/>
            <person name="Kodira C."/>
            <person name="Kulbokas E."/>
            <person name="Labutti K."/>
            <person name="Lama D."/>
            <person name="Landers T."/>
            <person name="Leger J."/>
            <person name="Levine S."/>
            <person name="Lewis D."/>
            <person name="Lewis T."/>
            <person name="Lindblad-toh K."/>
            <person name="Liu X."/>
            <person name="Lokyitsang T."/>
            <person name="Lokyitsang Y."/>
            <person name="Lucien O."/>
            <person name="Lui A."/>
            <person name="Ma L.J."/>
            <person name="Mabbitt R."/>
            <person name="Macdonald J."/>
            <person name="Maclean C."/>
            <person name="Major J."/>
            <person name="Manning J."/>
            <person name="Marabella R."/>
            <person name="Maru K."/>
            <person name="Matthews C."/>
            <person name="Mauceli E."/>
            <person name="Mccarthy M."/>
            <person name="Mcdonough S."/>
            <person name="Mcghee T."/>
            <person name="Meldrim J."/>
            <person name="Meneus L."/>
            <person name="Mesirov J."/>
            <person name="Mihalev A."/>
            <person name="Mihova T."/>
            <person name="Mikkelsen T."/>
            <person name="Mlenga V."/>
            <person name="Moru K."/>
            <person name="Mozes J."/>
            <person name="Mulrain L."/>
            <person name="Munson G."/>
            <person name="Naylor J."/>
            <person name="Newes C."/>
            <person name="Nguyen C."/>
            <person name="Nguyen N."/>
            <person name="Nguyen T."/>
            <person name="Nicol R."/>
            <person name="Nielsen C."/>
            <person name="Nizzari M."/>
            <person name="Norbu C."/>
            <person name="Norbu N."/>
            <person name="O'donnell P."/>
            <person name="Okoawo O."/>
            <person name="O'leary S."/>
            <person name="Omotosho B."/>
            <person name="O'neill K."/>
            <person name="Osman S."/>
            <person name="Parker S."/>
            <person name="Perrin D."/>
            <person name="Phunkhang P."/>
            <person name="Piqani B."/>
            <person name="Purcell S."/>
            <person name="Rachupka T."/>
            <person name="Ramasamy U."/>
            <person name="Rameau R."/>
            <person name="Ray V."/>
            <person name="Raymond C."/>
            <person name="Retta R."/>
            <person name="Richardson S."/>
            <person name="Rise C."/>
            <person name="Rodriguez J."/>
            <person name="Rogers J."/>
            <person name="Rogov P."/>
            <person name="Rutman M."/>
            <person name="Schupbach R."/>
            <person name="Seaman C."/>
            <person name="Settipalli S."/>
            <person name="Sharpe T."/>
            <person name="Sheridan J."/>
            <person name="Sherpa N."/>
            <person name="Shi J."/>
            <person name="Smirnov S."/>
            <person name="Smith C."/>
            <person name="Sougnez C."/>
            <person name="Spencer B."/>
            <person name="Stalker J."/>
            <person name="Stange-thomann N."/>
            <person name="Stavropoulos S."/>
            <person name="Stetson K."/>
            <person name="Stone C."/>
            <person name="Stone S."/>
            <person name="Stubbs M."/>
            <person name="Talamas J."/>
            <person name="Tchuinga P."/>
            <person name="Tenzing P."/>
            <person name="Tesfaye S."/>
            <person name="Theodore J."/>
            <person name="Thoulutsang Y."/>
            <person name="Topham K."/>
            <person name="Towey S."/>
            <person name="Tsamla T."/>
            <person name="Tsomo N."/>
            <person name="Vallee D."/>
            <person name="Vassiliev H."/>
            <person name="Venkataraman V."/>
            <person name="Vinson J."/>
            <person name="Vo A."/>
            <person name="Wade C."/>
            <person name="Wang S."/>
            <person name="Wangchuk T."/>
            <person name="Wangdi T."/>
            <person name="Whittaker C."/>
            <person name="Wilkinson J."/>
            <person name="Wu Y."/>
            <person name="Wyman D."/>
            <person name="Yadav S."/>
            <person name="Yang S."/>
            <person name="Yang X."/>
            <person name="Yeager S."/>
            <person name="Yee E."/>
            <person name="Young G."/>
            <person name="Zainoun J."/>
            <person name="Zembeck L."/>
            <person name="Zimmer A."/>
            <person name="Zody M."/>
            <person name="Lander E."/>
        </authorList>
    </citation>
    <scope>NUCLEOTIDE SEQUENCE [LARGE SCALE GENOMIC DNA]</scope>
</reference>
<comment type="catalytic activity">
    <reaction evidence="29">
        <text>taurochenodeoxycholate(out) + 2 Na(+)(out) = taurochenodeoxycholate(in) + 2 Na(+)(in)</text>
        <dbReference type="Rhea" id="RHEA:71923"/>
        <dbReference type="ChEBI" id="CHEBI:9407"/>
        <dbReference type="ChEBI" id="CHEBI:29101"/>
    </reaction>
</comment>
<keyword evidence="8" id="KW-0769">Symport</keyword>
<dbReference type="PANTHER" id="PTHR10361">
    <property type="entry name" value="SODIUM-BILE ACID COTRANSPORTER"/>
    <property type="match status" value="1"/>
</dbReference>
<evidence type="ECO:0000256" key="7">
    <source>
        <dbReference type="ARBA" id="ARBA00022692"/>
    </source>
</evidence>
<reference evidence="32" key="3">
    <citation type="submission" date="2025-09" db="UniProtKB">
        <authorList>
            <consortium name="Ensembl"/>
        </authorList>
    </citation>
    <scope>IDENTIFICATION</scope>
</reference>
<evidence type="ECO:0000256" key="8">
    <source>
        <dbReference type="ARBA" id="ARBA00022847"/>
    </source>
</evidence>
<keyword evidence="33" id="KW-1185">Reference proteome</keyword>
<keyword evidence="15" id="KW-0739">Sodium transport</keyword>
<keyword evidence="7 31" id="KW-0812">Transmembrane</keyword>
<accession>H2ZIH4</accession>
<evidence type="ECO:0000256" key="21">
    <source>
        <dbReference type="ARBA" id="ARBA00034215"/>
    </source>
</evidence>
<comment type="subunit">
    <text evidence="3">Monomer and homodimer.</text>
</comment>
<keyword evidence="6" id="KW-0597">Phosphoprotein</keyword>
<comment type="similarity">
    <text evidence="2">Belongs to the bile acid:sodium symporter (BASS) (TC 2.A.28) family.</text>
</comment>
<comment type="catalytic activity">
    <reaction evidence="25">
        <text>tauroursodeoxycholate(out) + 2 Na(+)(out) = tauroursodeoxycholate(in) + 2 Na(+)(in)</text>
        <dbReference type="Rhea" id="RHEA:71927"/>
        <dbReference type="ChEBI" id="CHEBI:29101"/>
        <dbReference type="ChEBI" id="CHEBI:132028"/>
    </reaction>
</comment>
<evidence type="ECO:0000256" key="23">
    <source>
        <dbReference type="ARBA" id="ARBA00046038"/>
    </source>
</evidence>
<name>H2ZIH4_CIOSA</name>
<evidence type="ECO:0000256" key="6">
    <source>
        <dbReference type="ARBA" id="ARBA00022553"/>
    </source>
</evidence>
<evidence type="ECO:0000256" key="19">
    <source>
        <dbReference type="ARBA" id="ARBA00033014"/>
    </source>
</evidence>
<dbReference type="GO" id="GO:0006869">
    <property type="term" value="P:lipid transport"/>
    <property type="evidence" value="ECO:0007669"/>
    <property type="project" value="UniProtKB-KW"/>
</dbReference>
<evidence type="ECO:0000256" key="2">
    <source>
        <dbReference type="ARBA" id="ARBA00006528"/>
    </source>
</evidence>
<dbReference type="InterPro" id="IPR038770">
    <property type="entry name" value="Na+/solute_symporter_sf"/>
</dbReference>
<feature type="transmembrane region" description="Helical" evidence="31">
    <location>
        <begin position="304"/>
        <end position="328"/>
    </location>
</feature>
<evidence type="ECO:0000256" key="10">
    <source>
        <dbReference type="ARBA" id="ARBA00023053"/>
    </source>
</evidence>
<feature type="transmembrane region" description="Helical" evidence="31">
    <location>
        <begin position="80"/>
        <end position="99"/>
    </location>
</feature>
<evidence type="ECO:0000256" key="25">
    <source>
        <dbReference type="ARBA" id="ARBA00047596"/>
    </source>
</evidence>
<evidence type="ECO:0000256" key="22">
    <source>
        <dbReference type="ARBA" id="ARBA00034231"/>
    </source>
</evidence>
<feature type="transmembrane region" description="Helical" evidence="31">
    <location>
        <begin position="173"/>
        <end position="193"/>
    </location>
</feature>
<evidence type="ECO:0000256" key="9">
    <source>
        <dbReference type="ARBA" id="ARBA00022989"/>
    </source>
</evidence>
<dbReference type="InterPro" id="IPR002657">
    <property type="entry name" value="BilAc:Na_symport/Acr3"/>
</dbReference>
<dbReference type="InterPro" id="IPR004710">
    <property type="entry name" value="Bilac:Na_transpt"/>
</dbReference>
<evidence type="ECO:0000256" key="3">
    <source>
        <dbReference type="ARBA" id="ARBA00011407"/>
    </source>
</evidence>
<dbReference type="STRING" id="51511.ENSCSAVP00000017390"/>
<evidence type="ECO:0000313" key="33">
    <source>
        <dbReference type="Proteomes" id="UP000007875"/>
    </source>
</evidence>
<evidence type="ECO:0000256" key="4">
    <source>
        <dbReference type="ARBA" id="ARBA00013351"/>
    </source>
</evidence>
<evidence type="ECO:0000313" key="32">
    <source>
        <dbReference type="Ensembl" id="ENSCSAVP00000017390.1"/>
    </source>
</evidence>
<evidence type="ECO:0000256" key="28">
    <source>
        <dbReference type="ARBA" id="ARBA00048327"/>
    </source>
</evidence>
<comment type="function">
    <text evidence="23">Plays a critical role in the sodium-dependent reabsorption of bile acids from the lumen of the small intestine. Transports various bile acids, unconjugated or conjugated, such as cholate and taurocholate. Also responsible for bile acid transport in the renal proximal tubules, a salvage mechanism that helps conserve bile acids. Works collaboratively with the Na(+)-taurocholate cotransporting polypeptide (NTCP), the organic solute transporter (OST), and the bile salt export pump (BSEP), to ensure efficacious biological recycling of bile acids during enterohepatic circulation.</text>
</comment>
<dbReference type="GeneTree" id="ENSGT00950000182808"/>
<dbReference type="GO" id="GO:0015293">
    <property type="term" value="F:symporter activity"/>
    <property type="evidence" value="ECO:0007669"/>
    <property type="project" value="UniProtKB-KW"/>
</dbReference>
<evidence type="ECO:0000256" key="26">
    <source>
        <dbReference type="ARBA" id="ARBA00047743"/>
    </source>
</evidence>
<evidence type="ECO:0000256" key="31">
    <source>
        <dbReference type="SAM" id="Phobius"/>
    </source>
</evidence>
<protein>
    <recommendedName>
        <fullName evidence="4">Ileal sodium/bile acid cotransporter</fullName>
    </recommendedName>
    <alternativeName>
        <fullName evidence="18">Apical sodium-dependent bile acid transporter</fullName>
    </alternativeName>
    <alternativeName>
        <fullName evidence="20">Ileal Na(+)/bile acid cotransporter</fullName>
    </alternativeName>
    <alternativeName>
        <fullName evidence="16">Ileal sodium-dependent bile acid transporter</fullName>
    </alternativeName>
    <alternativeName>
        <fullName evidence="19">Na(+)-dependent ileal bile acid transporter</fullName>
    </alternativeName>
    <alternativeName>
        <fullName evidence="17">Solute carrier family 10 member 2</fullName>
    </alternativeName>
</protein>
<dbReference type="Pfam" id="PF01758">
    <property type="entry name" value="SBF"/>
    <property type="match status" value="1"/>
</dbReference>
<dbReference type="PANTHER" id="PTHR10361:SF19">
    <property type="entry name" value="ILEAL SODIUM_BILE ACID COTRANSPORTER"/>
    <property type="match status" value="1"/>
</dbReference>
<comment type="catalytic activity">
    <reaction evidence="21">
        <text>glycocholate(out) + 2 Na(+)(out) = glycocholate(in) + 2 Na(+)(in)</text>
        <dbReference type="Rhea" id="RHEA:71935"/>
        <dbReference type="ChEBI" id="CHEBI:29101"/>
        <dbReference type="ChEBI" id="CHEBI:29746"/>
    </reaction>
</comment>
<dbReference type="HOGENOM" id="CLU_034788_7_2_1"/>
<keyword evidence="14" id="KW-0325">Glycoprotein</keyword>
<evidence type="ECO:0000256" key="1">
    <source>
        <dbReference type="ARBA" id="ARBA00004141"/>
    </source>
</evidence>
<dbReference type="AlphaFoldDB" id="H2ZIH4"/>
<sequence>MSLTTANPCNLSGSMNVSTLNQTECLNITTPPLTVDNSALVAASNATRIASAVLIAVVMFGFGCSIELKKVLTYYKQPKRFVVALALQLIGMPLLGFGLSEAVQMTPPEATGVYIQGSCPGGTYSNLASYWLDGDVNFSVVMTTVSTLLAMGTMPLWLFLFPLMSNSNNTLRVPFDQLGFALLGIIPPVLLGLPVNYKFPKRAPLITKICTASGFGGIVLMSIILAATQRVNYSISWRQIVVLLLFPSIGLTAGYLATRLPWLKYDVAQRRTVAIETGMQNTALGVSIVLISFSITLPEFGTILLFPAIYGGLQVFLTLPVVAVYRLLKWRGHNCLIPAETGEPPTNGENGIANPAFEADATAHEPTNA</sequence>
<evidence type="ECO:0000256" key="13">
    <source>
        <dbReference type="ARBA" id="ARBA00023136"/>
    </source>
</evidence>
<keyword evidence="13 31" id="KW-0472">Membrane</keyword>
<comment type="subcellular location">
    <subcellularLocation>
        <location evidence="1">Membrane</location>
        <topology evidence="1">Multi-pass membrane protein</topology>
    </subcellularLocation>
</comment>
<keyword evidence="12" id="KW-0406">Ion transport</keyword>
<evidence type="ECO:0000256" key="17">
    <source>
        <dbReference type="ARBA" id="ARBA00031381"/>
    </source>
</evidence>
<feature type="transmembrane region" description="Helical" evidence="31">
    <location>
        <begin position="49"/>
        <end position="68"/>
    </location>
</feature>
<feature type="transmembrane region" description="Helical" evidence="31">
    <location>
        <begin position="240"/>
        <end position="258"/>
    </location>
</feature>
<keyword evidence="11" id="KW-0445">Lipid transport</keyword>
<comment type="catalytic activity">
    <reaction evidence="27">
        <text>tauro-beta-muricholate(out) + 2 Na(+)(out) = tauro-beta-muricholate(in) + 2 Na(+)(in)</text>
        <dbReference type="Rhea" id="RHEA:72179"/>
        <dbReference type="ChEBI" id="CHEBI:29101"/>
        <dbReference type="ChEBI" id="CHEBI:133064"/>
    </reaction>
</comment>
<keyword evidence="10" id="KW-0915">Sodium</keyword>
<evidence type="ECO:0000256" key="14">
    <source>
        <dbReference type="ARBA" id="ARBA00023180"/>
    </source>
</evidence>
<dbReference type="Ensembl" id="ENSCSAVT00000017581.1">
    <property type="protein sequence ID" value="ENSCSAVP00000017390.1"/>
    <property type="gene ID" value="ENSCSAVG00000010241.1"/>
</dbReference>
<evidence type="ECO:0000256" key="16">
    <source>
        <dbReference type="ARBA" id="ARBA00030792"/>
    </source>
</evidence>
<comment type="catalytic activity">
    <reaction evidence="30">
        <text>tauronorcholate(out) + 2 Na(+)(out) = tauronorcholate(in) + 2 Na(+)(in)</text>
        <dbReference type="Rhea" id="RHEA:71915"/>
        <dbReference type="ChEBI" id="CHEBI:29101"/>
        <dbReference type="ChEBI" id="CHEBI:191405"/>
    </reaction>
</comment>
<dbReference type="InParanoid" id="H2ZIH4"/>
<dbReference type="eggNOG" id="KOG2718">
    <property type="taxonomic scope" value="Eukaryota"/>
</dbReference>
<evidence type="ECO:0000256" key="30">
    <source>
        <dbReference type="ARBA" id="ARBA00049276"/>
    </source>
</evidence>
<evidence type="ECO:0000256" key="15">
    <source>
        <dbReference type="ARBA" id="ARBA00023201"/>
    </source>
</evidence>
<evidence type="ECO:0000256" key="20">
    <source>
        <dbReference type="ARBA" id="ARBA00033223"/>
    </source>
</evidence>
<dbReference type="GO" id="GO:0006814">
    <property type="term" value="P:sodium ion transport"/>
    <property type="evidence" value="ECO:0007669"/>
    <property type="project" value="UniProtKB-KW"/>
</dbReference>
<evidence type="ECO:0000256" key="5">
    <source>
        <dbReference type="ARBA" id="ARBA00022448"/>
    </source>
</evidence>
<dbReference type="OMA" id="MPKQVLY"/>
<dbReference type="GO" id="GO:0016020">
    <property type="term" value="C:membrane"/>
    <property type="evidence" value="ECO:0007669"/>
    <property type="project" value="UniProtKB-SubCell"/>
</dbReference>
<feature type="transmembrane region" description="Helical" evidence="31">
    <location>
        <begin position="205"/>
        <end position="228"/>
    </location>
</feature>
<reference evidence="32" key="2">
    <citation type="submission" date="2025-08" db="UniProtKB">
        <authorList>
            <consortium name="Ensembl"/>
        </authorList>
    </citation>
    <scope>IDENTIFICATION</scope>
</reference>
<comment type="catalytic activity">
    <reaction evidence="24">
        <text>tauroallocholate(out) + 2 Na(+)(out) = tauroallocholate(in) + 2 Na(+)(in)</text>
        <dbReference type="Rhea" id="RHEA:51840"/>
        <dbReference type="ChEBI" id="CHEBI:29101"/>
        <dbReference type="ChEBI" id="CHEBI:191406"/>
    </reaction>
</comment>
<keyword evidence="5" id="KW-0813">Transport</keyword>
<feature type="transmembrane region" description="Helical" evidence="31">
    <location>
        <begin position="138"/>
        <end position="161"/>
    </location>
</feature>
<evidence type="ECO:0000256" key="24">
    <source>
        <dbReference type="ARBA" id="ARBA00047311"/>
    </source>
</evidence>
<evidence type="ECO:0000256" key="11">
    <source>
        <dbReference type="ARBA" id="ARBA00023055"/>
    </source>
</evidence>
<evidence type="ECO:0000256" key="29">
    <source>
        <dbReference type="ARBA" id="ARBA00048338"/>
    </source>
</evidence>
<keyword evidence="9 31" id="KW-1133">Transmembrane helix</keyword>
<dbReference type="Proteomes" id="UP000007875">
    <property type="component" value="Unassembled WGS sequence"/>
</dbReference>
<proteinExistence type="inferred from homology"/>
<evidence type="ECO:0000256" key="12">
    <source>
        <dbReference type="ARBA" id="ARBA00023065"/>
    </source>
</evidence>
<evidence type="ECO:0000256" key="27">
    <source>
        <dbReference type="ARBA" id="ARBA00048013"/>
    </source>
</evidence>
<evidence type="ECO:0000256" key="18">
    <source>
        <dbReference type="ARBA" id="ARBA00032438"/>
    </source>
</evidence>